<accession>A0A4D7BGK1</accession>
<dbReference type="OrthoDB" id="8244198at2"/>
<reference evidence="2 3" key="1">
    <citation type="submission" date="2019-04" db="EMBL/GenBank/DDBJ databases">
        <title>Phreatobacter aquaticus sp. nov.</title>
        <authorList>
            <person name="Choi A."/>
        </authorList>
    </citation>
    <scope>NUCLEOTIDE SEQUENCE [LARGE SCALE GENOMIC DNA]</scope>
    <source>
        <strain evidence="2 3">KCTC 52518</strain>
    </source>
</reference>
<dbReference type="RefSeq" id="WP_136964293.1">
    <property type="nucleotide sequence ID" value="NZ_CP039690.1"/>
</dbReference>
<dbReference type="InterPro" id="IPR009506">
    <property type="entry name" value="YjiS-like"/>
</dbReference>
<gene>
    <name evidence="2" type="ORF">E8M01_34390</name>
</gene>
<name>A0A4D7BGK1_9HYPH</name>
<evidence type="ECO:0000313" key="3">
    <source>
        <dbReference type="Proteomes" id="UP000298781"/>
    </source>
</evidence>
<dbReference type="Pfam" id="PF06568">
    <property type="entry name" value="YjiS-like"/>
    <property type="match status" value="1"/>
</dbReference>
<protein>
    <submittedName>
        <fullName evidence="2">DUF1127 domain-containing protein</fullName>
    </submittedName>
</protein>
<dbReference type="EMBL" id="CP039690">
    <property type="protein sequence ID" value="QCI68878.1"/>
    <property type="molecule type" value="Genomic_DNA"/>
</dbReference>
<evidence type="ECO:0000313" key="2">
    <source>
        <dbReference type="EMBL" id="QCI68878.1"/>
    </source>
</evidence>
<feature type="domain" description="YjiS-like" evidence="1">
    <location>
        <begin position="32"/>
        <end position="65"/>
    </location>
</feature>
<dbReference type="AlphaFoldDB" id="A0A4D7BGK1"/>
<proteinExistence type="predicted"/>
<dbReference type="KEGG" id="pstg:E8M01_34390"/>
<keyword evidence="3" id="KW-1185">Reference proteome</keyword>
<sequence length="72" mass="8210">MTLFTLHSDAVHNSGPTLFARLQARAFRLFETIAEGYYARRTAAELRTLSDHALRDIGISRSEIDRVSRFGR</sequence>
<organism evidence="2 3">
    <name type="scientific">Phreatobacter stygius</name>
    <dbReference type="NCBI Taxonomy" id="1940610"/>
    <lineage>
        <taxon>Bacteria</taxon>
        <taxon>Pseudomonadati</taxon>
        <taxon>Pseudomonadota</taxon>
        <taxon>Alphaproteobacteria</taxon>
        <taxon>Hyphomicrobiales</taxon>
        <taxon>Phreatobacteraceae</taxon>
        <taxon>Phreatobacter</taxon>
    </lineage>
</organism>
<evidence type="ECO:0000259" key="1">
    <source>
        <dbReference type="Pfam" id="PF06568"/>
    </source>
</evidence>
<dbReference type="Proteomes" id="UP000298781">
    <property type="component" value="Chromosome"/>
</dbReference>